<dbReference type="Gene3D" id="2.40.30.180">
    <property type="entry name" value="Ubiquitin-activating enzyme E1, FCCH domain"/>
    <property type="match status" value="1"/>
</dbReference>
<feature type="domain" description="THIF-type NAD/FAD binding fold" evidence="9">
    <location>
        <begin position="630"/>
        <end position="1184"/>
    </location>
</feature>
<proteinExistence type="inferred from homology"/>
<feature type="domain" description="Ubiquitin-activating enzyme SCCH" evidence="10">
    <location>
        <begin position="837"/>
        <end position="1129"/>
    </location>
</feature>
<dbReference type="InterPro" id="IPR042449">
    <property type="entry name" value="Ub-E1_IAD_1"/>
</dbReference>
<evidence type="ECO:0008006" key="13">
    <source>
        <dbReference type="Google" id="ProtNLM"/>
    </source>
</evidence>
<keyword evidence="5" id="KW-0833">Ubl conjugation pathway</keyword>
<feature type="compositionally biased region" description="Basic and acidic residues" evidence="8">
    <location>
        <begin position="1043"/>
        <end position="1058"/>
    </location>
</feature>
<evidence type="ECO:0000256" key="4">
    <source>
        <dbReference type="ARBA" id="ARBA00022741"/>
    </source>
</evidence>
<dbReference type="EMBL" id="HBGJ01013880">
    <property type="protein sequence ID" value="CAD9250486.1"/>
    <property type="molecule type" value="Transcribed_RNA"/>
</dbReference>
<evidence type="ECO:0000256" key="1">
    <source>
        <dbReference type="ARBA" id="ARBA00004906"/>
    </source>
</evidence>
<evidence type="ECO:0000313" key="11">
    <source>
        <dbReference type="EMBL" id="CAD9250486.1"/>
    </source>
</evidence>
<evidence type="ECO:0000313" key="12">
    <source>
        <dbReference type="EMBL" id="CAD9250488.1"/>
    </source>
</evidence>
<evidence type="ECO:0000259" key="9">
    <source>
        <dbReference type="Pfam" id="PF00899"/>
    </source>
</evidence>
<feature type="domain" description="THIF-type NAD/FAD binding fold" evidence="9">
    <location>
        <begin position="26"/>
        <end position="600"/>
    </location>
</feature>
<dbReference type="GO" id="GO:0016567">
    <property type="term" value="P:protein ubiquitination"/>
    <property type="evidence" value="ECO:0007669"/>
    <property type="project" value="UniProtKB-UniPathway"/>
</dbReference>
<dbReference type="GO" id="GO:0019948">
    <property type="term" value="F:SUMO activating enzyme activity"/>
    <property type="evidence" value="ECO:0007669"/>
    <property type="project" value="TreeGrafter"/>
</dbReference>
<dbReference type="UniPathway" id="UPA00143"/>
<dbReference type="Gene3D" id="3.50.50.80">
    <property type="entry name" value="Ubiquitin-activating enzyme E1, inactive adenylation domain, subdomain 1"/>
    <property type="match status" value="1"/>
</dbReference>
<comment type="pathway">
    <text evidence="1">Protein modification; protein ubiquitination.</text>
</comment>
<dbReference type="GO" id="GO:0005524">
    <property type="term" value="F:ATP binding"/>
    <property type="evidence" value="ECO:0007669"/>
    <property type="project" value="UniProtKB-KW"/>
</dbReference>
<dbReference type="InterPro" id="IPR045886">
    <property type="entry name" value="ThiF/MoeB/HesA"/>
</dbReference>
<evidence type="ECO:0000256" key="3">
    <source>
        <dbReference type="ARBA" id="ARBA00022598"/>
    </source>
</evidence>
<dbReference type="PANTHER" id="PTHR10953">
    <property type="entry name" value="UBIQUITIN-ACTIVATING ENZYME E1"/>
    <property type="match status" value="1"/>
</dbReference>
<organism evidence="12">
    <name type="scientific">Phaeomonas parva</name>
    <dbReference type="NCBI Taxonomy" id="124430"/>
    <lineage>
        <taxon>Eukaryota</taxon>
        <taxon>Sar</taxon>
        <taxon>Stramenopiles</taxon>
        <taxon>Ochrophyta</taxon>
        <taxon>Pinguiophyceae</taxon>
        <taxon>Pinguiochrysidales</taxon>
        <taxon>Pinguiochrysidaceae</taxon>
        <taxon>Phaeomonas</taxon>
    </lineage>
</organism>
<dbReference type="SUPFAM" id="SSF69572">
    <property type="entry name" value="Activating enzymes of the ubiquitin-like proteins"/>
    <property type="match status" value="2"/>
</dbReference>
<reference evidence="12" key="1">
    <citation type="submission" date="2021-01" db="EMBL/GenBank/DDBJ databases">
        <authorList>
            <person name="Corre E."/>
            <person name="Pelletier E."/>
            <person name="Niang G."/>
            <person name="Scheremetjew M."/>
            <person name="Finn R."/>
            <person name="Kale V."/>
            <person name="Holt S."/>
            <person name="Cochrane G."/>
            <person name="Meng A."/>
            <person name="Brown T."/>
            <person name="Cohen L."/>
        </authorList>
    </citation>
    <scope>NUCLEOTIDE SEQUENCE</scope>
    <source>
        <strain evidence="12">CCMP2877</strain>
    </source>
</reference>
<feature type="region of interest" description="Disordered" evidence="8">
    <location>
        <begin position="1040"/>
        <end position="1059"/>
    </location>
</feature>
<protein>
    <recommendedName>
        <fullName evidence="13">Ubiquitin-activating enzyme E1 C-terminal domain-containing protein</fullName>
    </recommendedName>
</protein>
<dbReference type="GO" id="GO:0005737">
    <property type="term" value="C:cytoplasm"/>
    <property type="evidence" value="ECO:0007669"/>
    <property type="project" value="TreeGrafter"/>
</dbReference>
<feature type="active site" description="Glycyl thioester intermediate" evidence="7">
    <location>
        <position position="831"/>
    </location>
</feature>
<dbReference type="InterPro" id="IPR033127">
    <property type="entry name" value="UBQ-activ_enz_E1_Cys_AS"/>
</dbReference>
<sequence length="1388" mass="151879">MASEAMASEAKATSELTKNKAFMDLYSRQIGAFGIETMSKLVNMKVLIYGLGGVGIETAKNLVLAGPGTVTLVDDENARIEDLGSNFYIREEDVGSPRARVCAPRLQELNALVRVGVHEGGLTEELVGQHDMLVITSPDLGREELIRWNTFCRQHEVVVPDARGKRVSRQSPIKFICAAAMGALSYVFSDFGDDFLVNDETGEPTVSRTITGISCEEDGIIQLVDPHTSELAQPHNVEDTEHRGYVTLSEVEGMYCKDEASLGKLGHSINSSGPWRVQHVWKTIAEQLIVPRSLGGDGKQREEQFWVRVRDEKTGELVKDADQADGLKRVPKFARECGDLPEDLFVRNEDGSKATRMTRVKDFYKLKIGDTRGYSPYEGGGVLQQVLEPVVHHHKSLGTMLQQPVAEGFPSLMSCDGDKEEKGWWYPLLHVTKQALFTFHATHGRFPTPNDEAEAAEVVGIAQSYNTAMSQLRSFCGESQACSVPLDLAGEAVPAPDVASLPQEKQDAIKSLGEGVGLDEVRAYFALERASWNAEDAMMALFTDPSAMDALAAEKVKVDTFEAIAAIKKFTYAAGVEFQPLCCFIGGIVAQEVVKYTGKFTPLNQWLHFDCVEVLPDSPPPAAAAPAGRYANNVTLFGQDVQDKIMNSKTFMVGCGALGCEFLKNFALLGVATGEQGLVTVTDGDRIEVSNLNRQFLFRSEHVGTPKSTTAAQSVKLMNPAIKVRSLELLAMPSTENVFDDDFWAGSGVPNADDVAERPAGGFGIDFVTNALDSVKARKYVDSRCVFFHKPLLESGTEGTKFNSMVVLPTLTESYDEGDPEPAAGEAIPMCTLRNFPSTIVHCIEWARGQFEDLFVTPVSTLRDFLDDPDGYINNLRENAEAYMMDANDLSKAIEAIDNKEGTGLLTTAKTLAEVKAQGFAACVRLAADLFNKLYNHRMRDLIHQFPRDYVTSDGKPFWVPPKRFPAVLELALAEPTVLAFVISVANLFAVAYGLQPLPENGRNENGEEFDTFVPEAHEWRAEATVRAALAGYAVQDWSPSSEKIETEENTEEAKEAAPAESVEDLIAKLTGLLSELGAVRSQLAGAKAQPADFEKDLDQNFHIDFVSAAANLRGRNYGIKEATRHKVKMIAGKIIPAIATSTACATALVCMELVKLLQSKPKVAFRNSSNSFAINSFQMAEPSDARKVAGRHEEEILPDPVSEPDAFDETGAPLPEYIRKSVWVAVPSPHTKWDRINVPAGTTLGGLVELLESQHSILLAGWTCDVETEDGGKSGVVLYNKPRDAAALGFDKELLLATAPLDLSFQKAQMAILRNKDIKNKQLYSMQWKALQPEQVAKENAFRSRNLADILEEKAGSLSGRKSIELQVNLENADGEEVRTPPCVLQL</sequence>
<dbReference type="GO" id="GO:0016925">
    <property type="term" value="P:protein sumoylation"/>
    <property type="evidence" value="ECO:0007669"/>
    <property type="project" value="TreeGrafter"/>
</dbReference>
<keyword evidence="6" id="KW-0067">ATP-binding</keyword>
<evidence type="ECO:0000256" key="2">
    <source>
        <dbReference type="ARBA" id="ARBA00005673"/>
    </source>
</evidence>
<comment type="similarity">
    <text evidence="2">Belongs to the ubiquitin-activating E1 family.</text>
</comment>
<evidence type="ECO:0000256" key="5">
    <source>
        <dbReference type="ARBA" id="ARBA00022786"/>
    </source>
</evidence>
<evidence type="ECO:0000256" key="6">
    <source>
        <dbReference type="ARBA" id="ARBA00022840"/>
    </source>
</evidence>
<dbReference type="InterPro" id="IPR042302">
    <property type="entry name" value="E1_FCCH_sf"/>
</dbReference>
<dbReference type="InterPro" id="IPR019572">
    <property type="entry name" value="UBA_E1_SCCH"/>
</dbReference>
<dbReference type="Pfam" id="PF10585">
    <property type="entry name" value="UBA_E1_SCCH"/>
    <property type="match status" value="1"/>
</dbReference>
<dbReference type="InterPro" id="IPR035985">
    <property type="entry name" value="Ubiquitin-activating_enz"/>
</dbReference>
<dbReference type="Gene3D" id="1.10.10.2660">
    <property type="entry name" value="Ubiquitin-activating enzyme E1, SCCH domain"/>
    <property type="match status" value="1"/>
</dbReference>
<dbReference type="Gene3D" id="3.40.50.720">
    <property type="entry name" value="NAD(P)-binding Rossmann-like Domain"/>
    <property type="match status" value="2"/>
</dbReference>
<keyword evidence="4" id="KW-0547">Nucleotide-binding</keyword>
<evidence type="ECO:0000256" key="8">
    <source>
        <dbReference type="SAM" id="MobiDB-lite"/>
    </source>
</evidence>
<name>A0A6U4EXG4_9STRA</name>
<dbReference type="EMBL" id="HBGJ01013883">
    <property type="protein sequence ID" value="CAD9250488.1"/>
    <property type="molecule type" value="Transcribed_RNA"/>
</dbReference>
<dbReference type="Gene3D" id="3.40.50.12550">
    <property type="entry name" value="Ubiquitin-activating enzyme E1, inactive adenylation domain, subdomain 2"/>
    <property type="match status" value="1"/>
</dbReference>
<evidence type="ECO:0000256" key="7">
    <source>
        <dbReference type="PROSITE-ProRule" id="PRU10132"/>
    </source>
</evidence>
<dbReference type="PROSITE" id="PS00865">
    <property type="entry name" value="UBIQUITIN_ACTIVAT_2"/>
    <property type="match status" value="1"/>
</dbReference>
<dbReference type="InterPro" id="IPR000594">
    <property type="entry name" value="ThiF_NAD_FAD-bd"/>
</dbReference>
<keyword evidence="3" id="KW-0436">Ligase</keyword>
<dbReference type="PANTHER" id="PTHR10953:SF4">
    <property type="entry name" value="UBIQUITIN-ACTIVATING ENZYME E1 C-TERMINAL DOMAIN-CONTAINING PROTEIN"/>
    <property type="match status" value="1"/>
</dbReference>
<dbReference type="Pfam" id="PF00899">
    <property type="entry name" value="ThiF"/>
    <property type="match status" value="2"/>
</dbReference>
<dbReference type="GO" id="GO:0031510">
    <property type="term" value="C:SUMO activating enzyme complex"/>
    <property type="evidence" value="ECO:0007669"/>
    <property type="project" value="TreeGrafter"/>
</dbReference>
<dbReference type="InterPro" id="IPR042063">
    <property type="entry name" value="Ubi_acti_E1_SCCH"/>
</dbReference>
<gene>
    <name evidence="11" type="ORF">PPAR1163_LOCUS8847</name>
    <name evidence="12" type="ORF">PPAR1163_LOCUS8849</name>
</gene>
<accession>A0A6U4EXG4</accession>
<evidence type="ECO:0000259" key="10">
    <source>
        <dbReference type="Pfam" id="PF10585"/>
    </source>
</evidence>